<protein>
    <submittedName>
        <fullName evidence="10">CusA/CzcA family heavy metal efflux RND transporter</fullName>
    </submittedName>
</protein>
<dbReference type="InterPro" id="IPR001036">
    <property type="entry name" value="Acrflvin-R"/>
</dbReference>
<dbReference type="InterPro" id="IPR027463">
    <property type="entry name" value="AcrB_DN_DC_subdom"/>
</dbReference>
<dbReference type="EMBL" id="JAQGEF010000019">
    <property type="protein sequence ID" value="MDA3615903.1"/>
    <property type="molecule type" value="Genomic_DNA"/>
</dbReference>
<evidence type="ECO:0000313" key="11">
    <source>
        <dbReference type="Proteomes" id="UP001210231"/>
    </source>
</evidence>
<feature type="transmembrane region" description="Helical" evidence="9">
    <location>
        <begin position="539"/>
        <end position="558"/>
    </location>
</feature>
<feature type="transmembrane region" description="Helical" evidence="9">
    <location>
        <begin position="481"/>
        <end position="504"/>
    </location>
</feature>
<feature type="transmembrane region" description="Helical" evidence="9">
    <location>
        <begin position="971"/>
        <end position="992"/>
    </location>
</feature>
<dbReference type="NCBIfam" id="TIGR00914">
    <property type="entry name" value="2A0601"/>
    <property type="match status" value="1"/>
</dbReference>
<dbReference type="PANTHER" id="PTHR32063">
    <property type="match status" value="1"/>
</dbReference>
<keyword evidence="4" id="KW-0813">Transport</keyword>
<dbReference type="PANTHER" id="PTHR32063:SF24">
    <property type="entry name" value="CATION EFFLUX SYSTEM (ACRB_ACRD_ACRF FAMILY)"/>
    <property type="match status" value="1"/>
</dbReference>
<keyword evidence="5" id="KW-1003">Cell membrane</keyword>
<organism evidence="10 11">
    <name type="scientific">Polluticaenibacter yanchengensis</name>
    <dbReference type="NCBI Taxonomy" id="3014562"/>
    <lineage>
        <taxon>Bacteria</taxon>
        <taxon>Pseudomonadati</taxon>
        <taxon>Bacteroidota</taxon>
        <taxon>Chitinophagia</taxon>
        <taxon>Chitinophagales</taxon>
        <taxon>Chitinophagaceae</taxon>
        <taxon>Polluticaenibacter</taxon>
    </lineage>
</organism>
<dbReference type="SUPFAM" id="SSF82866">
    <property type="entry name" value="Multidrug efflux transporter AcrB transmembrane domain"/>
    <property type="match status" value="2"/>
</dbReference>
<evidence type="ECO:0000256" key="3">
    <source>
        <dbReference type="ARBA" id="ARBA00010942"/>
    </source>
</evidence>
<comment type="similarity">
    <text evidence="2">Belongs to the outer membrane factor (OMF) (TC 1.B.17) family.</text>
</comment>
<dbReference type="InterPro" id="IPR004763">
    <property type="entry name" value="CusA-like"/>
</dbReference>
<evidence type="ECO:0000256" key="7">
    <source>
        <dbReference type="ARBA" id="ARBA00022989"/>
    </source>
</evidence>
<dbReference type="Gene3D" id="1.20.1640.10">
    <property type="entry name" value="Multidrug efflux transporter AcrB transmembrane domain"/>
    <property type="match status" value="2"/>
</dbReference>
<dbReference type="Pfam" id="PF00873">
    <property type="entry name" value="ACR_tran"/>
    <property type="match status" value="1"/>
</dbReference>
<dbReference type="RefSeq" id="WP_407032231.1">
    <property type="nucleotide sequence ID" value="NZ_JAQGEF010000019.1"/>
</dbReference>
<dbReference type="SUPFAM" id="SSF82693">
    <property type="entry name" value="Multidrug efflux transporter AcrB pore domain, PN1, PN2, PC1 and PC2 subdomains"/>
    <property type="match status" value="3"/>
</dbReference>
<feature type="transmembrane region" description="Helical" evidence="9">
    <location>
        <begin position="450"/>
        <end position="469"/>
    </location>
</feature>
<evidence type="ECO:0000256" key="2">
    <source>
        <dbReference type="ARBA" id="ARBA00007613"/>
    </source>
</evidence>
<feature type="transmembrane region" description="Helical" evidence="9">
    <location>
        <begin position="900"/>
        <end position="919"/>
    </location>
</feature>
<evidence type="ECO:0000256" key="4">
    <source>
        <dbReference type="ARBA" id="ARBA00022448"/>
    </source>
</evidence>
<dbReference type="Gene3D" id="3.30.70.1440">
    <property type="entry name" value="Multidrug efflux transporter AcrB pore domain"/>
    <property type="match status" value="1"/>
</dbReference>
<feature type="transmembrane region" description="Helical" evidence="9">
    <location>
        <begin position="925"/>
        <end position="950"/>
    </location>
</feature>
<proteinExistence type="inferred from homology"/>
<comment type="caution">
    <text evidence="10">The sequence shown here is derived from an EMBL/GenBank/DDBJ whole genome shotgun (WGS) entry which is preliminary data.</text>
</comment>
<dbReference type="Proteomes" id="UP001210231">
    <property type="component" value="Unassembled WGS sequence"/>
</dbReference>
<dbReference type="PRINTS" id="PR00702">
    <property type="entry name" value="ACRIFLAVINRP"/>
</dbReference>
<keyword evidence="11" id="KW-1185">Reference proteome</keyword>
<reference evidence="10 11" key="1">
    <citation type="submission" date="2022-12" db="EMBL/GenBank/DDBJ databases">
        <title>Chitinophagaceae gen. sp. nov., a new member of the family Chitinophagaceae, isolated from soil in a chemical factory.</title>
        <authorList>
            <person name="Ke Z."/>
        </authorList>
    </citation>
    <scope>NUCLEOTIDE SEQUENCE [LARGE SCALE GENOMIC DNA]</scope>
    <source>
        <strain evidence="10 11">LY-5</strain>
    </source>
</reference>
<evidence type="ECO:0000256" key="1">
    <source>
        <dbReference type="ARBA" id="ARBA00004651"/>
    </source>
</evidence>
<dbReference type="Gene3D" id="3.30.70.1320">
    <property type="entry name" value="Multidrug efflux transporter AcrB pore domain like"/>
    <property type="match status" value="1"/>
</dbReference>
<feature type="transmembrane region" description="Helical" evidence="9">
    <location>
        <begin position="1004"/>
        <end position="1030"/>
    </location>
</feature>
<evidence type="ECO:0000256" key="9">
    <source>
        <dbReference type="SAM" id="Phobius"/>
    </source>
</evidence>
<dbReference type="Gene3D" id="3.30.70.1430">
    <property type="entry name" value="Multidrug efflux transporter AcrB pore domain"/>
    <property type="match status" value="2"/>
</dbReference>
<feature type="transmembrane region" description="Helical" evidence="9">
    <location>
        <begin position="368"/>
        <end position="388"/>
    </location>
</feature>
<evidence type="ECO:0000256" key="5">
    <source>
        <dbReference type="ARBA" id="ARBA00022475"/>
    </source>
</evidence>
<dbReference type="Pfam" id="PF02321">
    <property type="entry name" value="OEP"/>
    <property type="match status" value="1"/>
</dbReference>
<feature type="transmembrane region" description="Helical" evidence="9">
    <location>
        <begin position="874"/>
        <end position="893"/>
    </location>
</feature>
<dbReference type="SUPFAM" id="SSF56954">
    <property type="entry name" value="Outer membrane efflux proteins (OEP)"/>
    <property type="match status" value="1"/>
</dbReference>
<name>A0ABT4UM37_9BACT</name>
<comment type="similarity">
    <text evidence="3">Belongs to the resistance-nodulation-cell division (RND) (TC 2.A.6) family.</text>
</comment>
<keyword evidence="6 9" id="KW-0812">Transmembrane</keyword>
<dbReference type="InterPro" id="IPR003423">
    <property type="entry name" value="OMP_efflux"/>
</dbReference>
<feature type="transmembrane region" description="Helical" evidence="9">
    <location>
        <begin position="345"/>
        <end position="361"/>
    </location>
</feature>
<keyword evidence="8 9" id="KW-0472">Membrane</keyword>
<keyword evidence="7 9" id="KW-1133">Transmembrane helix</keyword>
<accession>A0ABT4UM37</accession>
<dbReference type="Gene3D" id="3.30.2090.10">
    <property type="entry name" value="Multidrug efflux transporter AcrB TolC docking domain, DN and DC subdomains"/>
    <property type="match status" value="2"/>
</dbReference>
<feature type="transmembrane region" description="Helical" evidence="9">
    <location>
        <begin position="394"/>
        <end position="417"/>
    </location>
</feature>
<comment type="subcellular location">
    <subcellularLocation>
        <location evidence="1">Cell membrane</location>
        <topology evidence="1">Multi-pass membrane protein</topology>
    </subcellularLocation>
</comment>
<dbReference type="SUPFAM" id="SSF82714">
    <property type="entry name" value="Multidrug efflux transporter AcrB TolC docking domain, DN and DC subdomains"/>
    <property type="match status" value="2"/>
</dbReference>
<evidence type="ECO:0000313" key="10">
    <source>
        <dbReference type="EMBL" id="MDA3615903.1"/>
    </source>
</evidence>
<gene>
    <name evidence="10" type="ORF">O3P16_13880</name>
</gene>
<dbReference type="Gene3D" id="1.20.1600.10">
    <property type="entry name" value="Outer membrane efflux proteins (OEP)"/>
    <property type="match status" value="1"/>
</dbReference>
<evidence type="ECO:0000256" key="8">
    <source>
        <dbReference type="ARBA" id="ARBA00023136"/>
    </source>
</evidence>
<feature type="transmembrane region" description="Helical" evidence="9">
    <location>
        <begin position="1042"/>
        <end position="1060"/>
    </location>
</feature>
<sequence>MLNKIILFSIRNKLIIGFLTLMLIVWGVWSASKLPVDAVPDITQNQVQIFSYSPNLAAQEVEQYITYPIEQSIATVPHITETRSISRFGLCVITVVFDEDIDIYFARQLINEKLNEVSERIPKHYGKPELTPVSTGLGEIYQYVLKVKEAQADKYSATELRTIQDWIVARQLYGIRGVAEVSSLGGYKKQYEVAVSPERLRSMGVSITDVFDALEKNNQNIGGAYIEKNKQAYFIRSIGVITSLEDIRSVVVKQNMDGVPIFIGDVAEVQYGSAIRYGALTIDGKSEAVGGIVLMLKGANSNEVTELVKSKIEQINKSLPEGITIEPFLERTSLVERAINTVKNNLIEGALIVIFVLIIFLGNIRAGLIVASAIPLSLLFAFGMMYLFGVSANLMSLGAIDFGLIVDGSLIVVEATVHHLGIRKKTARLTQYEMDMEVYESAAKIRSSAALGEVIIMIVYVPILSLVGIEGKMFKPMAQTVVFAILGALILSLTYIPMMCALALSKKTETKESFADKLIARLQRWYSQIIHKAITIRKTIVAVTVSAFIISVIMFSRMGGEFIPQLQEGDFAFHCILPQGSSLNQSIRTSMQAERIIKSFDEVEMVVGKTGTGEIPTDPMPPEATDMIIALKPKSEWKRDISYKELATEMMDDLKIIPGVFFESTQPIQMRFNELMTGVRQDVAVKVFGENIDTLAMLAQKVSGVIATVKGATAPQVERTAGLPQISIEYNRVRLAGYNLSIDDVNRSVNTAFTGAVTGSVYENERNFDLVVRLDSAHRSSLDNVGNLLIATPNGNQVPLSQIANISIKESAAQISREGGKRRIVVGFNVSGRDVQSVVTEIEDKLDRADLLPAGYTYEYGGSFENLKEASARLSIAVPIALFLIFMLLYLTFHSVKQALLIYTAIPMSAIGGVVALYLRDMPFSISAGVGFIALFGVAVLNGIVLISTFNQLEKDGIKDVFERVYKGTEMRLRPVLMTATVASLGFLPMAISTGAGAEVQKPLATVVIGGIITATFLTLVSLPCLYIIFSKRKKLAPKMTLPVILLAMLGISNTAGAQIRIAPDAAVDTAFKANLNFTVAGKSIAHAQALTKSVSIVNKTGVFVENEDLRPSDNKGIMKIGISQSVEWPGLYAARKNYLTELATLQQMNIDVLKARIKRDVHTSYYQLWFLQDKIKLYRQLDSIYSSLYKAADLRVKTGEAAGLERIAANVQMKETQVLASQLQKGLEAEQLQLMMLLNAGEAILPLNSDLQKMALNIRLKDSSVHPEVNFQLQDAKSKLSEIDMIKQEQKPDFSGRFFSQRLWGAKDPFTGFSVSANIPIFNRGANQQKIKAAEFNYQASVAQADVLKQQFSTQVYQQLQIIQKHQQQLSFYEEVGLKQSEEIIKAATLSYKSGEISYAELTQFMSQAVNTKLNYLETLNNYNHAVVLYQYLQND</sequence>
<evidence type="ECO:0000256" key="6">
    <source>
        <dbReference type="ARBA" id="ARBA00022692"/>
    </source>
</evidence>